<evidence type="ECO:0000313" key="1">
    <source>
        <dbReference type="EMBL" id="MBN2952029.1"/>
    </source>
</evidence>
<gene>
    <name evidence="1" type="ORF">JTJ23_00195</name>
</gene>
<name>A0A938Z9W3_9FIRM</name>
<protein>
    <submittedName>
        <fullName evidence="1">Uncharacterized protein</fullName>
    </submittedName>
</protein>
<proteinExistence type="predicted"/>
<dbReference type="EMBL" id="JAFHBD010000002">
    <property type="protein sequence ID" value="MBN2952029.1"/>
    <property type="molecule type" value="Genomic_DNA"/>
</dbReference>
<evidence type="ECO:0000313" key="2">
    <source>
        <dbReference type="Proteomes" id="UP000737612"/>
    </source>
</evidence>
<dbReference type="RefSeq" id="WP_215662634.1">
    <property type="nucleotide sequence ID" value="NZ_WQOI01000001.1"/>
</dbReference>
<organism evidence="1 2">
    <name type="scientific">Fusicatenibacter saccharivorans</name>
    <dbReference type="NCBI Taxonomy" id="1150298"/>
    <lineage>
        <taxon>Bacteria</taxon>
        <taxon>Bacillati</taxon>
        <taxon>Bacillota</taxon>
        <taxon>Clostridia</taxon>
        <taxon>Lachnospirales</taxon>
        <taxon>Lachnospiraceae</taxon>
        <taxon>Fusicatenibacter</taxon>
    </lineage>
</organism>
<reference evidence="1" key="1">
    <citation type="submission" date="2021-02" db="EMBL/GenBank/DDBJ databases">
        <title>Metagenome-assembled genomes from human diarrheal sample B26.</title>
        <authorList>
            <person name="Ateba T.P."/>
            <person name="Alayande K.A."/>
            <person name="Mwanza M."/>
        </authorList>
    </citation>
    <scope>NUCLEOTIDE SEQUENCE</scope>
    <source>
        <strain evidence="1">06WH</strain>
    </source>
</reference>
<dbReference type="AlphaFoldDB" id="A0A938Z9W3"/>
<dbReference type="Proteomes" id="UP000737612">
    <property type="component" value="Unassembled WGS sequence"/>
</dbReference>
<comment type="caution">
    <text evidence="1">The sequence shown here is derived from an EMBL/GenBank/DDBJ whole genome shotgun (WGS) entry which is preliminary data.</text>
</comment>
<accession>A0A938Z9W3</accession>
<sequence>MKEKFNFQVEGVPLIKFQDAEKIKKLQSGKIYAKTLGYYRKREEETGDCEVGDKYEGMMNLNNAFIYSPDENKIVSANDKLFKTSESDDFVFCMFGIDPNLEKFKFTDKQKEKMLSFGDTALIVLNRAEFIHRVKVGAEKAGYKIHFDQVKYYDPSIDGGNKYISLVDGMWNIAFWKRDSYAYQQEVRFLFSPGDENKDHIELDIGDISDITAIVSAKSVLSAIVKKTSLEKKSDYK</sequence>